<dbReference type="GO" id="GO:0071555">
    <property type="term" value="P:cell wall organization"/>
    <property type="evidence" value="ECO:0007669"/>
    <property type="project" value="UniProtKB-KW"/>
</dbReference>
<evidence type="ECO:0000256" key="4">
    <source>
        <dbReference type="ARBA" id="ARBA00022512"/>
    </source>
</evidence>
<keyword evidence="6" id="KW-0378">Hydrolase</keyword>
<name>A0AAD5C3U9_AMBAR</name>
<keyword evidence="7" id="KW-0812">Transmembrane</keyword>
<evidence type="ECO:0000313" key="8">
    <source>
        <dbReference type="EMBL" id="KAI7734851.1"/>
    </source>
</evidence>
<dbReference type="EC" id="3.1.1.-" evidence="6"/>
<dbReference type="EMBL" id="JAMZMK010009633">
    <property type="protein sequence ID" value="KAI7734851.1"/>
    <property type="molecule type" value="Genomic_DNA"/>
</dbReference>
<feature type="transmembrane region" description="Helical" evidence="7">
    <location>
        <begin position="30"/>
        <end position="48"/>
    </location>
</feature>
<evidence type="ECO:0000256" key="1">
    <source>
        <dbReference type="ARBA" id="ARBA00003534"/>
    </source>
</evidence>
<gene>
    <name evidence="8" type="ORF">M8C21_025479</name>
</gene>
<dbReference type="PANTHER" id="PTHR21562:SF83">
    <property type="entry name" value="PECTIN ACETYLESTERASE 4"/>
    <property type="match status" value="1"/>
</dbReference>
<protein>
    <recommendedName>
        <fullName evidence="6">Pectin acetylesterase</fullName>
        <ecNumber evidence="6">3.1.1.-</ecNumber>
    </recommendedName>
</protein>
<keyword evidence="9" id="KW-1185">Reference proteome</keyword>
<keyword evidence="7" id="KW-0472">Membrane</keyword>
<accession>A0AAD5C3U9</accession>
<evidence type="ECO:0000256" key="5">
    <source>
        <dbReference type="ARBA" id="ARBA00023316"/>
    </source>
</evidence>
<keyword evidence="5 6" id="KW-0961">Cell wall biogenesis/degradation</keyword>
<keyword evidence="6" id="KW-0964">Secreted</keyword>
<evidence type="ECO:0000256" key="3">
    <source>
        <dbReference type="ARBA" id="ARBA00005784"/>
    </source>
</evidence>
<dbReference type="PANTHER" id="PTHR21562">
    <property type="entry name" value="NOTUM-RELATED"/>
    <property type="match status" value="1"/>
</dbReference>
<evidence type="ECO:0000256" key="6">
    <source>
        <dbReference type="RuleBase" id="RU363114"/>
    </source>
</evidence>
<keyword evidence="7" id="KW-1133">Transmembrane helix</keyword>
<reference evidence="8" key="1">
    <citation type="submission" date="2022-06" db="EMBL/GenBank/DDBJ databases">
        <title>Uncovering the hologenomic basis of an extraordinary plant invasion.</title>
        <authorList>
            <person name="Bieker V.C."/>
            <person name="Martin M.D."/>
            <person name="Gilbert T."/>
            <person name="Hodgins K."/>
            <person name="Battlay P."/>
            <person name="Petersen B."/>
            <person name="Wilson J."/>
        </authorList>
    </citation>
    <scope>NUCLEOTIDE SEQUENCE</scope>
    <source>
        <strain evidence="8">AA19_3_7</strain>
        <tissue evidence="8">Leaf</tissue>
    </source>
</reference>
<comment type="function">
    <text evidence="1 6">Hydrolyzes acetyl esters in homogalacturonan regions of pectin. In type I primary cell wall, galacturonic acid residues of pectin can be acetylated at the O-2 and O-3 positions. Decreasing the degree of acetylation of pectin gels in vitro alters their physical properties.</text>
</comment>
<sequence>MSSITHRWWLLRGCRNHTTLLWQRLGKREYAIAVAGFTVVILTFSFIISSDSSSSDDDRFSVTGFTDFVPLTFLHNAAQRGAFADGSGFSPGSGFESGLSTFSASDCLDGSVPAYHFQKGFGSGSRRWVLHIEGGGWCNTEASCAFRKTTALGSSKYMDHQVQFSGILSGDQFHNPDFYNWNKVKIRYCDGASFTGHPESEQKNDTKLFFRGQLIWEAMMDELMSIGLSNAQEALLSGCSAGGLATLIHCDDFREIMPKETRVKCLSDAGFFLNEQDVAGNATIQSFYDDVVHLQGAAGSLKKDCVAKMEPSKCFFPQNFVKSINTPVFFVNPTYDFWQIKNILVPGPADPRGHWHKCHLSIRNCSPEQIEVLQGFRNSLLKALSEFQQMKDVGMFINSCYIHCQTWISETWHGPNSPKINNKTIAEAVGDWFFERKQTSKSAPAMQQVSIGTGSD</sequence>
<comment type="subcellular location">
    <subcellularLocation>
        <location evidence="2 6">Secreted</location>
        <location evidence="2 6">Cell wall</location>
    </subcellularLocation>
</comment>
<dbReference type="GO" id="GO:0016787">
    <property type="term" value="F:hydrolase activity"/>
    <property type="evidence" value="ECO:0007669"/>
    <property type="project" value="UniProtKB-KW"/>
</dbReference>
<proteinExistence type="inferred from homology"/>
<dbReference type="InterPro" id="IPR004963">
    <property type="entry name" value="PAE/NOTUM"/>
</dbReference>
<keyword evidence="4 6" id="KW-0134">Cell wall</keyword>
<dbReference type="Pfam" id="PF03283">
    <property type="entry name" value="PAE"/>
    <property type="match status" value="1"/>
</dbReference>
<comment type="similarity">
    <text evidence="3 6">Belongs to the pectinacetylesterase family.</text>
</comment>
<dbReference type="AlphaFoldDB" id="A0AAD5C3U9"/>
<organism evidence="8 9">
    <name type="scientific">Ambrosia artemisiifolia</name>
    <name type="common">Common ragweed</name>
    <dbReference type="NCBI Taxonomy" id="4212"/>
    <lineage>
        <taxon>Eukaryota</taxon>
        <taxon>Viridiplantae</taxon>
        <taxon>Streptophyta</taxon>
        <taxon>Embryophyta</taxon>
        <taxon>Tracheophyta</taxon>
        <taxon>Spermatophyta</taxon>
        <taxon>Magnoliopsida</taxon>
        <taxon>eudicotyledons</taxon>
        <taxon>Gunneridae</taxon>
        <taxon>Pentapetalae</taxon>
        <taxon>asterids</taxon>
        <taxon>campanulids</taxon>
        <taxon>Asterales</taxon>
        <taxon>Asteraceae</taxon>
        <taxon>Asteroideae</taxon>
        <taxon>Heliantheae alliance</taxon>
        <taxon>Heliantheae</taxon>
        <taxon>Ambrosia</taxon>
    </lineage>
</organism>
<dbReference type="Proteomes" id="UP001206925">
    <property type="component" value="Unassembled WGS sequence"/>
</dbReference>
<evidence type="ECO:0000256" key="7">
    <source>
        <dbReference type="SAM" id="Phobius"/>
    </source>
</evidence>
<evidence type="ECO:0000256" key="2">
    <source>
        <dbReference type="ARBA" id="ARBA00004191"/>
    </source>
</evidence>
<comment type="caution">
    <text evidence="8">The sequence shown here is derived from an EMBL/GenBank/DDBJ whole genome shotgun (WGS) entry which is preliminary data.</text>
</comment>
<evidence type="ECO:0000313" key="9">
    <source>
        <dbReference type="Proteomes" id="UP001206925"/>
    </source>
</evidence>